<dbReference type="EC" id="3.5.1.88" evidence="4"/>
<dbReference type="EMBL" id="LVXG01000056">
    <property type="protein sequence ID" value="OQP43099.1"/>
    <property type="molecule type" value="Genomic_DNA"/>
</dbReference>
<evidence type="ECO:0000256" key="1">
    <source>
        <dbReference type="ARBA" id="ARBA00010759"/>
    </source>
</evidence>
<feature type="binding site" evidence="4">
    <location>
        <position position="152"/>
    </location>
    <ligand>
        <name>Fe cation</name>
        <dbReference type="ChEBI" id="CHEBI:24875"/>
    </ligand>
</feature>
<dbReference type="NCBIfam" id="TIGR00079">
    <property type="entry name" value="pept_deformyl"/>
    <property type="match status" value="1"/>
</dbReference>
<comment type="catalytic activity">
    <reaction evidence="4">
        <text>N-terminal N-formyl-L-methionyl-[peptide] + H2O = N-terminal L-methionyl-[peptide] + formate</text>
        <dbReference type="Rhea" id="RHEA:24420"/>
        <dbReference type="Rhea" id="RHEA-COMP:10639"/>
        <dbReference type="Rhea" id="RHEA-COMP:10640"/>
        <dbReference type="ChEBI" id="CHEBI:15377"/>
        <dbReference type="ChEBI" id="CHEBI:15740"/>
        <dbReference type="ChEBI" id="CHEBI:49298"/>
        <dbReference type="ChEBI" id="CHEBI:64731"/>
        <dbReference type="EC" id="3.5.1.88"/>
    </reaction>
</comment>
<name>A0A1V9EAI2_9BACT</name>
<evidence type="ECO:0000313" key="5">
    <source>
        <dbReference type="EMBL" id="OQP43099.1"/>
    </source>
</evidence>
<keyword evidence="6" id="KW-1185">Reference proteome</keyword>
<comment type="cofactor">
    <cofactor evidence="4">
        <name>Fe(2+)</name>
        <dbReference type="ChEBI" id="CHEBI:29033"/>
    </cofactor>
    <text evidence="4">Binds 1 Fe(2+) ion.</text>
</comment>
<dbReference type="HAMAP" id="MF_00163">
    <property type="entry name" value="Pep_deformylase"/>
    <property type="match status" value="1"/>
</dbReference>
<dbReference type="InterPro" id="IPR023635">
    <property type="entry name" value="Peptide_deformylase"/>
</dbReference>
<reference evidence="6" key="1">
    <citation type="submission" date="2016-04" db="EMBL/GenBank/DDBJ databases">
        <authorList>
            <person name="Chen L."/>
            <person name="Zhuang W."/>
            <person name="Wang G."/>
        </authorList>
    </citation>
    <scope>NUCLEOTIDE SEQUENCE [LARGE SCALE GENOMIC DNA]</scope>
    <source>
        <strain evidence="6">17621</strain>
    </source>
</reference>
<dbReference type="SUPFAM" id="SSF56420">
    <property type="entry name" value="Peptide deformylase"/>
    <property type="match status" value="1"/>
</dbReference>
<dbReference type="InterPro" id="IPR036821">
    <property type="entry name" value="Peptide_deformylase_sf"/>
</dbReference>
<sequence>MILPIVAYGADILRKEGREITPDYPNLAKLIEDMWETMYASNGVGLAAPQINKDIRLFVIDSAQIFENQEEDEKGKYPDEPGVKQAFINARIKELDGEEWAYNEGCLSIPKIREDVMRKETVTLTYVDENFVPHEKTFNGITARIILHEYDHIEGKLFIDYLKPFKRKLLRGKLDDISKGKVRADYKMIFPK</sequence>
<dbReference type="GO" id="GO:0006412">
    <property type="term" value="P:translation"/>
    <property type="evidence" value="ECO:0007669"/>
    <property type="project" value="UniProtKB-UniRule"/>
</dbReference>
<keyword evidence="3 4" id="KW-0378">Hydrolase</keyword>
<dbReference type="PANTHER" id="PTHR10458">
    <property type="entry name" value="PEPTIDE DEFORMYLASE"/>
    <property type="match status" value="1"/>
</dbReference>
<feature type="binding site" evidence="4">
    <location>
        <position position="148"/>
    </location>
    <ligand>
        <name>Fe cation</name>
        <dbReference type="ChEBI" id="CHEBI:24875"/>
    </ligand>
</feature>
<evidence type="ECO:0000256" key="4">
    <source>
        <dbReference type="HAMAP-Rule" id="MF_00163"/>
    </source>
</evidence>
<evidence type="ECO:0000256" key="2">
    <source>
        <dbReference type="ARBA" id="ARBA00022723"/>
    </source>
</evidence>
<dbReference type="Pfam" id="PF01327">
    <property type="entry name" value="Pep_deformylase"/>
    <property type="match status" value="1"/>
</dbReference>
<dbReference type="GO" id="GO:0042586">
    <property type="term" value="F:peptide deformylase activity"/>
    <property type="evidence" value="ECO:0007669"/>
    <property type="project" value="UniProtKB-UniRule"/>
</dbReference>
<keyword evidence="2 4" id="KW-0479">Metal-binding</keyword>
<comment type="caution">
    <text evidence="5">The sequence shown here is derived from an EMBL/GenBank/DDBJ whole genome shotgun (WGS) entry which is preliminary data.</text>
</comment>
<dbReference type="OrthoDB" id="9784988at2"/>
<protein>
    <recommendedName>
        <fullName evidence="4">Peptide deformylase</fullName>
        <shortName evidence="4">PDF</shortName>
        <ecNumber evidence="4">3.5.1.88</ecNumber>
    </recommendedName>
    <alternativeName>
        <fullName evidence="4">Polypeptide deformylase</fullName>
    </alternativeName>
</protein>
<dbReference type="PANTHER" id="PTHR10458:SF22">
    <property type="entry name" value="PEPTIDE DEFORMYLASE"/>
    <property type="match status" value="1"/>
</dbReference>
<feature type="active site" evidence="4">
    <location>
        <position position="149"/>
    </location>
</feature>
<gene>
    <name evidence="4" type="primary">def</name>
    <name evidence="5" type="ORF">A4H97_13230</name>
</gene>
<comment type="function">
    <text evidence="4">Removes the formyl group from the N-terminal Met of newly synthesized proteins. Requires at least a dipeptide for an efficient rate of reaction. N-terminal L-methionine is a prerequisite for activity but the enzyme has broad specificity at other positions.</text>
</comment>
<proteinExistence type="inferred from homology"/>
<feature type="binding site" evidence="4">
    <location>
        <position position="106"/>
    </location>
    <ligand>
        <name>Fe cation</name>
        <dbReference type="ChEBI" id="CHEBI:24875"/>
    </ligand>
</feature>
<dbReference type="AlphaFoldDB" id="A0A1V9EAI2"/>
<accession>A0A1V9EAI2</accession>
<dbReference type="Proteomes" id="UP000192610">
    <property type="component" value="Unassembled WGS sequence"/>
</dbReference>
<organism evidence="5 6">
    <name type="scientific">Niastella yeongjuensis</name>
    <dbReference type="NCBI Taxonomy" id="354355"/>
    <lineage>
        <taxon>Bacteria</taxon>
        <taxon>Pseudomonadati</taxon>
        <taxon>Bacteroidota</taxon>
        <taxon>Chitinophagia</taxon>
        <taxon>Chitinophagales</taxon>
        <taxon>Chitinophagaceae</taxon>
        <taxon>Niastella</taxon>
    </lineage>
</organism>
<keyword evidence="4" id="KW-0648">Protein biosynthesis</keyword>
<dbReference type="NCBIfam" id="NF001159">
    <property type="entry name" value="PRK00150.1-3"/>
    <property type="match status" value="1"/>
</dbReference>
<dbReference type="RefSeq" id="WP_081203512.1">
    <property type="nucleotide sequence ID" value="NZ_FOCZ01000005.1"/>
</dbReference>
<dbReference type="CDD" id="cd00487">
    <property type="entry name" value="Pep_deformylase"/>
    <property type="match status" value="1"/>
</dbReference>
<comment type="similarity">
    <text evidence="1 4">Belongs to the polypeptide deformylase family.</text>
</comment>
<evidence type="ECO:0000256" key="3">
    <source>
        <dbReference type="ARBA" id="ARBA00022801"/>
    </source>
</evidence>
<dbReference type="GO" id="GO:0046872">
    <property type="term" value="F:metal ion binding"/>
    <property type="evidence" value="ECO:0007669"/>
    <property type="project" value="UniProtKB-KW"/>
</dbReference>
<keyword evidence="4" id="KW-0408">Iron</keyword>
<dbReference type="PRINTS" id="PR01576">
    <property type="entry name" value="PDEFORMYLASE"/>
</dbReference>
<dbReference type="PIRSF" id="PIRSF004749">
    <property type="entry name" value="Pep_def"/>
    <property type="match status" value="1"/>
</dbReference>
<dbReference type="STRING" id="354355.SAMN05660816_03317"/>
<dbReference type="Gene3D" id="3.90.45.10">
    <property type="entry name" value="Peptide deformylase"/>
    <property type="match status" value="1"/>
</dbReference>
<evidence type="ECO:0000313" key="6">
    <source>
        <dbReference type="Proteomes" id="UP000192610"/>
    </source>
</evidence>